<protein>
    <submittedName>
        <fullName evidence="1">Uncharacterized protein</fullName>
    </submittedName>
</protein>
<organism evidence="1 2">
    <name type="scientific">Collybiopsis luxurians FD-317 M1</name>
    <dbReference type="NCBI Taxonomy" id="944289"/>
    <lineage>
        <taxon>Eukaryota</taxon>
        <taxon>Fungi</taxon>
        <taxon>Dikarya</taxon>
        <taxon>Basidiomycota</taxon>
        <taxon>Agaricomycotina</taxon>
        <taxon>Agaricomycetes</taxon>
        <taxon>Agaricomycetidae</taxon>
        <taxon>Agaricales</taxon>
        <taxon>Marasmiineae</taxon>
        <taxon>Omphalotaceae</taxon>
        <taxon>Collybiopsis</taxon>
        <taxon>Collybiopsis luxurians</taxon>
    </lineage>
</organism>
<gene>
    <name evidence="1" type="ORF">GYMLUDRAFT_417443</name>
</gene>
<evidence type="ECO:0000313" key="2">
    <source>
        <dbReference type="Proteomes" id="UP000053593"/>
    </source>
</evidence>
<reference evidence="1 2" key="1">
    <citation type="submission" date="2014-04" db="EMBL/GenBank/DDBJ databases">
        <title>Evolutionary Origins and Diversification of the Mycorrhizal Mutualists.</title>
        <authorList>
            <consortium name="DOE Joint Genome Institute"/>
            <consortium name="Mycorrhizal Genomics Consortium"/>
            <person name="Kohler A."/>
            <person name="Kuo A."/>
            <person name="Nagy L.G."/>
            <person name="Floudas D."/>
            <person name="Copeland A."/>
            <person name="Barry K.W."/>
            <person name="Cichocki N."/>
            <person name="Veneault-Fourrey C."/>
            <person name="LaButti K."/>
            <person name="Lindquist E.A."/>
            <person name="Lipzen A."/>
            <person name="Lundell T."/>
            <person name="Morin E."/>
            <person name="Murat C."/>
            <person name="Riley R."/>
            <person name="Ohm R."/>
            <person name="Sun H."/>
            <person name="Tunlid A."/>
            <person name="Henrissat B."/>
            <person name="Grigoriev I.V."/>
            <person name="Hibbett D.S."/>
            <person name="Martin F."/>
        </authorList>
    </citation>
    <scope>NUCLEOTIDE SEQUENCE [LARGE SCALE GENOMIC DNA]</scope>
    <source>
        <strain evidence="1 2">FD-317 M1</strain>
    </source>
</reference>
<dbReference type="HOGENOM" id="CLU_2469309_0_0_1"/>
<keyword evidence="2" id="KW-1185">Reference proteome</keyword>
<evidence type="ECO:0000313" key="1">
    <source>
        <dbReference type="EMBL" id="KIK50886.1"/>
    </source>
</evidence>
<name>A0A0D0B9I1_9AGAR</name>
<accession>A0A0D0B9I1</accession>
<dbReference type="AlphaFoldDB" id="A0A0D0B9I1"/>
<sequence>MYILFLPADCMPAYTLLLPLPPNLNPLSVMQDIRLLNFAPTRRSRLLPPIAYRTDVSAVMIDPHVLTSTSVPVLSEDDIPPASSSLAF</sequence>
<dbReference type="EMBL" id="KN834880">
    <property type="protein sequence ID" value="KIK50886.1"/>
    <property type="molecule type" value="Genomic_DNA"/>
</dbReference>
<dbReference type="Proteomes" id="UP000053593">
    <property type="component" value="Unassembled WGS sequence"/>
</dbReference>
<proteinExistence type="predicted"/>